<proteinExistence type="predicted"/>
<evidence type="ECO:0000313" key="3">
    <source>
        <dbReference type="Proteomes" id="UP001206312"/>
    </source>
</evidence>
<dbReference type="Proteomes" id="UP001206312">
    <property type="component" value="Unassembled WGS sequence"/>
</dbReference>
<gene>
    <name evidence="2" type="ORF">NG653_11870</name>
</gene>
<dbReference type="EMBL" id="JAMXIB010000010">
    <property type="protein sequence ID" value="MCO5725556.1"/>
    <property type="molecule type" value="Genomic_DNA"/>
</dbReference>
<accession>A0ABT1AZV8</accession>
<keyword evidence="3" id="KW-1185">Reference proteome</keyword>
<dbReference type="RefSeq" id="WP_252741927.1">
    <property type="nucleotide sequence ID" value="NZ_JAMXIB010000010.1"/>
</dbReference>
<comment type="caution">
    <text evidence="2">The sequence shown here is derived from an EMBL/GenBank/DDBJ whole genome shotgun (WGS) entry which is preliminary data.</text>
</comment>
<evidence type="ECO:0000259" key="1">
    <source>
        <dbReference type="Pfam" id="PF18998"/>
    </source>
</evidence>
<dbReference type="InterPro" id="IPR044060">
    <property type="entry name" value="Bacterial_rp_domain"/>
</dbReference>
<dbReference type="Pfam" id="PF18998">
    <property type="entry name" value="Flg_new_2"/>
    <property type="match status" value="1"/>
</dbReference>
<organism evidence="2 3">
    <name type="scientific">Robiginitalea marina</name>
    <dbReference type="NCBI Taxonomy" id="2954105"/>
    <lineage>
        <taxon>Bacteria</taxon>
        <taxon>Pseudomonadati</taxon>
        <taxon>Bacteroidota</taxon>
        <taxon>Flavobacteriia</taxon>
        <taxon>Flavobacteriales</taxon>
        <taxon>Flavobacteriaceae</taxon>
        <taxon>Robiginitalea</taxon>
    </lineage>
</organism>
<protein>
    <recommendedName>
        <fullName evidence="1">Bacterial repeat domain-containing protein</fullName>
    </recommendedName>
</protein>
<reference evidence="2 3" key="1">
    <citation type="submission" date="2022-06" db="EMBL/GenBank/DDBJ databases">
        <authorList>
            <person name="Xuan X."/>
        </authorList>
    </citation>
    <scope>NUCLEOTIDE SEQUENCE [LARGE SCALE GENOMIC DNA]</scope>
    <source>
        <strain evidence="2 3">2V75</strain>
    </source>
</reference>
<feature type="domain" description="Bacterial repeat" evidence="1">
    <location>
        <begin position="76"/>
        <end position="131"/>
    </location>
</feature>
<sequence>METAEMLIRSFKYPLLVLLATLLFSGCSSEDDDISVDPTCGRTFELITSVSPEGAGSIERTEYVSSEGLGGLLPTKVIRLFAIPREGYVFEEWKSSLVTSVTKDTENPKLIIPCYISESVKSIKITAVFKALEE</sequence>
<evidence type="ECO:0000313" key="2">
    <source>
        <dbReference type="EMBL" id="MCO5725556.1"/>
    </source>
</evidence>
<name>A0ABT1AZV8_9FLAO</name>